<protein>
    <submittedName>
        <fullName evidence="2">DUF4392 domain-containing protein</fullName>
    </submittedName>
</protein>
<dbReference type="PANTHER" id="PTHR32022:SF10">
    <property type="entry name" value="D-GLUTAMATE CYCLASE, MITOCHONDRIAL"/>
    <property type="match status" value="1"/>
</dbReference>
<dbReference type="OrthoDB" id="1668885at2"/>
<proteinExistence type="predicted"/>
<dbReference type="AlphaFoldDB" id="A0A7Z2GQW8"/>
<keyword evidence="3" id="KW-1185">Reference proteome</keyword>
<evidence type="ECO:0000313" key="3">
    <source>
        <dbReference type="Proteomes" id="UP000433577"/>
    </source>
</evidence>
<dbReference type="Pfam" id="PF14336">
    <property type="entry name" value="GLUCM-like_C"/>
    <property type="match status" value="1"/>
</dbReference>
<accession>A0A7Z2GQW8</accession>
<feature type="domain" description="D-glutamate cyclase-like C-terminal" evidence="1">
    <location>
        <begin position="44"/>
        <end position="331"/>
    </location>
</feature>
<reference evidence="2 3" key="1">
    <citation type="submission" date="2019-12" db="EMBL/GenBank/DDBJ databases">
        <title>Paraburkholderia acidiphila 7Q-K02 sp. nov and Paraburkholderia acidisoli DHF22 sp. nov., two strains isolated from forest soil.</title>
        <authorList>
            <person name="Gao Z."/>
            <person name="Qiu L."/>
        </authorList>
    </citation>
    <scope>NUCLEOTIDE SEQUENCE [LARGE SCALE GENOMIC DNA]</scope>
    <source>
        <strain evidence="2 3">DHF22</strain>
    </source>
</reference>
<sequence>MTTNTDSGFLDAAVGEAIDSLIQVEMRFASGLPRGVIHRLYDAARDWQQAPLTLLAARALLERVGKGDRVLIVTGAGAPPWLPHGETDGPLGAAALARALDLGVGAKPILVSEARNLPAIVASTEAAGLAVVTPEVFDARGACATTEVFTLGENGPADARALLERHKPTAVIFVEKGGPNKHGVFHTITGSGRSREVMASADALADAARAAGVLTIGIGDGGNEIGFGKIADKVAEIQLFGRKCACPCEGGVATVVETDILVVAAISNWGAYGVVAALAIALGRSDVLHSTADEARMLEYCVRLGAVDGILARPIMGVDGTNAASQEALIVLLHNLVANAIGHQNRPF</sequence>
<dbReference type="RefSeq" id="WP_158957217.1">
    <property type="nucleotide sequence ID" value="NZ_CP046916.1"/>
</dbReference>
<dbReference type="PANTHER" id="PTHR32022">
    <property type="entry name" value="D-GLUTAMATE CYCLASE, MITOCHONDRIAL"/>
    <property type="match status" value="1"/>
</dbReference>
<evidence type="ECO:0000313" key="2">
    <source>
        <dbReference type="EMBL" id="QGZ66100.1"/>
    </source>
</evidence>
<name>A0A7Z2GQW8_9BURK</name>
<dbReference type="KEGG" id="pacs:FAZ98_30245"/>
<evidence type="ECO:0000259" key="1">
    <source>
        <dbReference type="Pfam" id="PF14336"/>
    </source>
</evidence>
<organism evidence="2 3">
    <name type="scientific">Paraburkholderia acidisoli</name>
    <dbReference type="NCBI Taxonomy" id="2571748"/>
    <lineage>
        <taxon>Bacteria</taxon>
        <taxon>Pseudomonadati</taxon>
        <taxon>Pseudomonadota</taxon>
        <taxon>Betaproteobacteria</taxon>
        <taxon>Burkholderiales</taxon>
        <taxon>Burkholderiaceae</taxon>
        <taxon>Paraburkholderia</taxon>
    </lineage>
</organism>
<dbReference type="Proteomes" id="UP000433577">
    <property type="component" value="Chromosome 4"/>
</dbReference>
<dbReference type="EMBL" id="CP046916">
    <property type="protein sequence ID" value="QGZ66100.1"/>
    <property type="molecule type" value="Genomic_DNA"/>
</dbReference>
<dbReference type="Gene3D" id="3.90.1640.20">
    <property type="entry name" value="TON_0340"/>
    <property type="match status" value="1"/>
</dbReference>
<dbReference type="InterPro" id="IPR025504">
    <property type="entry name" value="GLUCM_C"/>
</dbReference>
<gene>
    <name evidence="2" type="ORF">FAZ98_30245</name>
</gene>